<reference evidence="1" key="1">
    <citation type="submission" date="2019-03" db="EMBL/GenBank/DDBJ databases">
        <title>WGS assembly of Setaria viridis.</title>
        <authorList>
            <person name="Huang P."/>
            <person name="Jenkins J."/>
            <person name="Grimwood J."/>
            <person name="Barry K."/>
            <person name="Healey A."/>
            <person name="Mamidi S."/>
            <person name="Sreedasyam A."/>
            <person name="Shu S."/>
            <person name="Feldman M."/>
            <person name="Wu J."/>
            <person name="Yu Y."/>
            <person name="Chen C."/>
            <person name="Johnson J."/>
            <person name="Rokhsar D."/>
            <person name="Baxter I."/>
            <person name="Schmutz J."/>
            <person name="Brutnell T."/>
            <person name="Kellogg E."/>
        </authorList>
    </citation>
    <scope>NUCLEOTIDE SEQUENCE [LARGE SCALE GENOMIC DNA]</scope>
</reference>
<dbReference type="AlphaFoldDB" id="A0A4U6VWG0"/>
<evidence type="ECO:0000313" key="1">
    <source>
        <dbReference type="EMBL" id="TKW33782.1"/>
    </source>
</evidence>
<name>A0A4U6VWG0_SETVI</name>
<dbReference type="Proteomes" id="UP000298652">
    <property type="component" value="Chromosome 2"/>
</dbReference>
<dbReference type="OMA" id="LWIENLT"/>
<accession>A0A4U6VWG0</accession>
<dbReference type="Gramene" id="TKW33782">
    <property type="protein sequence ID" value="TKW33782"/>
    <property type="gene ID" value="SEVIR_2G262100v2"/>
</dbReference>
<gene>
    <name evidence="1" type="ORF">SEVIR_2G262100v2</name>
</gene>
<evidence type="ECO:0000313" key="2">
    <source>
        <dbReference type="Proteomes" id="UP000298652"/>
    </source>
</evidence>
<keyword evidence="2" id="KW-1185">Reference proteome</keyword>
<protein>
    <submittedName>
        <fullName evidence="1">Uncharacterized protein</fullName>
    </submittedName>
</protein>
<dbReference type="EMBL" id="CM016553">
    <property type="protein sequence ID" value="TKW33782.1"/>
    <property type="molecule type" value="Genomic_DNA"/>
</dbReference>
<proteinExistence type="predicted"/>
<sequence length="376" mass="43529">MGDHIVCLNQDESKIAAAFKTALEKIGDPHSGIVFNFYRFEYKGRDDTWYRGEIFPMTDPKSSFDKGSGNRVSIWIRAAADERRMRELVHHLLPLEDNALLKPCFAAYNSMLGKTVVSCMPCTEDFSSWISRQTQVQSDGYLHDEAKRMIWSVVSFSKVLWVNGFVCDGLDDPKNYAMMDTHVKVLPFTIRKKAITDSKMTNRNKVADLLENHLNTKWNDIDVVEFIKCLRDPKLSLDVLLNHPLFLPPERRMALYVILWDVHFSPEHRDRYDAITSHANWTNLVSANDTTLLKILTYDEKNENNNICMYRNTTLQAHKFARDSCSHYFEQLRKSKKEKKRPNISPDMVDRPLKKLLPGLLSKVYALASSQDWKSV</sequence>
<organism evidence="1 2">
    <name type="scientific">Setaria viridis</name>
    <name type="common">Green bristlegrass</name>
    <name type="synonym">Setaria italica subsp. viridis</name>
    <dbReference type="NCBI Taxonomy" id="4556"/>
    <lineage>
        <taxon>Eukaryota</taxon>
        <taxon>Viridiplantae</taxon>
        <taxon>Streptophyta</taxon>
        <taxon>Embryophyta</taxon>
        <taxon>Tracheophyta</taxon>
        <taxon>Spermatophyta</taxon>
        <taxon>Magnoliopsida</taxon>
        <taxon>Liliopsida</taxon>
        <taxon>Poales</taxon>
        <taxon>Poaceae</taxon>
        <taxon>PACMAD clade</taxon>
        <taxon>Panicoideae</taxon>
        <taxon>Panicodae</taxon>
        <taxon>Paniceae</taxon>
        <taxon>Cenchrinae</taxon>
        <taxon>Setaria</taxon>
    </lineage>
</organism>